<dbReference type="Proteomes" id="UP000012984">
    <property type="component" value="Chromosome"/>
</dbReference>
<gene>
    <name evidence="1" type="ORF">MPUT9231_7270</name>
</gene>
<evidence type="ECO:0000313" key="2">
    <source>
        <dbReference type="Proteomes" id="UP000012984"/>
    </source>
</evidence>
<dbReference type="RefSeq" id="WP_015587629.1">
    <property type="nucleotide sequence ID" value="NC_021083.1"/>
</dbReference>
<organism evidence="1 2">
    <name type="scientific">Mycoplasma putrefaciens Mput9231</name>
    <dbReference type="NCBI Taxonomy" id="1292033"/>
    <lineage>
        <taxon>Bacteria</taxon>
        <taxon>Bacillati</taxon>
        <taxon>Mycoplasmatota</taxon>
        <taxon>Mollicutes</taxon>
        <taxon>Mycoplasmataceae</taxon>
        <taxon>Mycoplasma</taxon>
    </lineage>
</organism>
<evidence type="ECO:0000313" key="1">
    <source>
        <dbReference type="EMBL" id="AGJ91114.1"/>
    </source>
</evidence>
<keyword evidence="2" id="KW-1185">Reference proteome</keyword>
<dbReference type="AlphaFoldDB" id="M9WIB5"/>
<proteinExistence type="predicted"/>
<evidence type="ECO:0008006" key="3">
    <source>
        <dbReference type="Google" id="ProtNLM"/>
    </source>
</evidence>
<dbReference type="HOGENOM" id="CLU_1823234_0_0_14"/>
<dbReference type="PROSITE" id="PS51257">
    <property type="entry name" value="PROKAR_LIPOPROTEIN"/>
    <property type="match status" value="1"/>
</dbReference>
<accession>M9WIB5</accession>
<dbReference type="PATRIC" id="fig|1292033.3.peg.717"/>
<dbReference type="EMBL" id="CP004357">
    <property type="protein sequence ID" value="AGJ91114.1"/>
    <property type="molecule type" value="Genomic_DNA"/>
</dbReference>
<name>M9WIB5_9MOLU</name>
<sequence length="141" mass="16122">MKRFLPVLGTIGIISSTGMIAVACTKVVKISSNDGNTDYKIFKEVGSWSEKLVEKLLKEEEKAKKILESKEASVLFEIYTFYTKSKSFDSLEKAVETLTKGMTKTKEEIKKQLLEGITKILEKYNKYKDKIETLLKNNHIF</sequence>
<dbReference type="Gene3D" id="1.10.240.10">
    <property type="entry name" value="Tyrosyl-Transfer RNA Synthetase"/>
    <property type="match status" value="1"/>
</dbReference>
<dbReference type="eggNOG" id="ENOG5031ZHJ">
    <property type="taxonomic scope" value="Bacteria"/>
</dbReference>
<protein>
    <recommendedName>
        <fullName evidence="3">Lipoprotein</fullName>
    </recommendedName>
</protein>
<dbReference type="KEGG" id="mput:MPUT9231_7270"/>
<reference evidence="1 2" key="1">
    <citation type="journal article" date="2013" name="Genome Announc.">
        <title>Complete Genome Sequence of Mycoplasma putrefaciens Strain 9231, One of the Agents of Contagious Agalactia in Goats.</title>
        <authorList>
            <person name="Dupuy V."/>
            <person name="Sirand-Pugnet P."/>
            <person name="Baranowski E."/>
            <person name="Barre A."/>
            <person name="Breton M."/>
            <person name="Couture C."/>
            <person name="Dordet-Frisoni E."/>
            <person name="Gaurivaud P."/>
            <person name="Jacob D."/>
            <person name="Lemaitre C."/>
            <person name="Manso-Silvan L."/>
            <person name="Nikolski M."/>
            <person name="Nouvel L.X."/>
            <person name="Poumarat F."/>
            <person name="Tardy F."/>
            <person name="Thebault P."/>
            <person name="Theil S."/>
            <person name="Citti C."/>
            <person name="Blanchard A."/>
            <person name="Thiaucourt F."/>
        </authorList>
    </citation>
    <scope>NUCLEOTIDE SEQUENCE [LARGE SCALE GENOMIC DNA]</scope>
    <source>
        <strain evidence="1">Mput9231</strain>
    </source>
</reference>